<dbReference type="SMART" id="SM00858">
    <property type="entry name" value="SAF"/>
    <property type="match status" value="1"/>
</dbReference>
<keyword evidence="4" id="KW-1185">Reference proteome</keyword>
<dbReference type="EMBL" id="QMEY01000012">
    <property type="protein sequence ID" value="RBQ17228.1"/>
    <property type="molecule type" value="Genomic_DNA"/>
</dbReference>
<organism evidence="3 4">
    <name type="scientific">Spongiactinospora rosea</name>
    <dbReference type="NCBI Taxonomy" id="2248750"/>
    <lineage>
        <taxon>Bacteria</taxon>
        <taxon>Bacillati</taxon>
        <taxon>Actinomycetota</taxon>
        <taxon>Actinomycetes</taxon>
        <taxon>Streptosporangiales</taxon>
        <taxon>Streptosporangiaceae</taxon>
        <taxon>Spongiactinospora</taxon>
    </lineage>
</organism>
<dbReference type="AlphaFoldDB" id="A0A366LTI1"/>
<dbReference type="OrthoDB" id="3638307at2"/>
<evidence type="ECO:0000313" key="4">
    <source>
        <dbReference type="Proteomes" id="UP000253303"/>
    </source>
</evidence>
<feature type="domain" description="SAF" evidence="2">
    <location>
        <begin position="27"/>
        <end position="91"/>
    </location>
</feature>
<gene>
    <name evidence="3" type="ORF">DP939_25105</name>
</gene>
<sequence>MLALGVALVVVMAYGGYLLHQAFNTRVPVLATARDVAVGQVIEAADLATVQVAVDAAQVATIPASQAGQVVGMRAAVAVRAGMLLAPSAVTNAVSPAAGLQLVAVALKPSQIPARGLAPGDQVLIVSTPDGSAAAPPPSSGDAEQGEEGAAGDGAEWQVPAAVDQVKGPDADGLVTVDVLIVAASGPRVARQASTGRIAVVLTSPQQR</sequence>
<evidence type="ECO:0000256" key="1">
    <source>
        <dbReference type="SAM" id="MobiDB-lite"/>
    </source>
</evidence>
<dbReference type="Proteomes" id="UP000253303">
    <property type="component" value="Unassembled WGS sequence"/>
</dbReference>
<evidence type="ECO:0000259" key="2">
    <source>
        <dbReference type="SMART" id="SM00858"/>
    </source>
</evidence>
<evidence type="ECO:0000313" key="3">
    <source>
        <dbReference type="EMBL" id="RBQ17228.1"/>
    </source>
</evidence>
<accession>A0A366LTI1</accession>
<comment type="caution">
    <text evidence="3">The sequence shown here is derived from an EMBL/GenBank/DDBJ whole genome shotgun (WGS) entry which is preliminary data.</text>
</comment>
<dbReference type="RefSeq" id="WP_113983236.1">
    <property type="nucleotide sequence ID" value="NZ_QMEY01000012.1"/>
</dbReference>
<dbReference type="CDD" id="cd11614">
    <property type="entry name" value="SAF_CpaB_FlgA_like"/>
    <property type="match status" value="1"/>
</dbReference>
<dbReference type="InterPro" id="IPR013974">
    <property type="entry name" value="SAF"/>
</dbReference>
<protein>
    <recommendedName>
        <fullName evidence="2">SAF domain-containing protein</fullName>
    </recommendedName>
</protein>
<proteinExistence type="predicted"/>
<feature type="region of interest" description="Disordered" evidence="1">
    <location>
        <begin position="127"/>
        <end position="153"/>
    </location>
</feature>
<dbReference type="Pfam" id="PF08666">
    <property type="entry name" value="SAF"/>
    <property type="match status" value="1"/>
</dbReference>
<name>A0A366LTI1_9ACTN</name>
<reference evidence="3 4" key="1">
    <citation type="submission" date="2018-06" db="EMBL/GenBank/DDBJ databases">
        <title>Sphaerisporangium craniellae sp. nov., isolated from a marine sponge in the South China Sea.</title>
        <authorList>
            <person name="Li L."/>
        </authorList>
    </citation>
    <scope>NUCLEOTIDE SEQUENCE [LARGE SCALE GENOMIC DNA]</scope>
    <source>
        <strain evidence="3 4">LHW63015</strain>
    </source>
</reference>